<evidence type="ECO:0000313" key="1">
    <source>
        <dbReference type="EMBL" id="HIV75359.1"/>
    </source>
</evidence>
<gene>
    <name evidence="1" type="ORF">H9895_09795</name>
</gene>
<name>A0A9D1PN81_9BACI</name>
<sequence>MSELKYYVRHQQNYLRDKLLLICKDEATKDFFERRIPGSRFERLTRDQAEHVSRIGMHGKIVTFGYTYKLTEEEMNQINTLDFDHTASIIAEGNARLYKEAIEKGLE</sequence>
<reference evidence="1" key="1">
    <citation type="journal article" date="2021" name="PeerJ">
        <title>Extensive microbial diversity within the chicken gut microbiome revealed by metagenomics and culture.</title>
        <authorList>
            <person name="Gilroy R."/>
            <person name="Ravi A."/>
            <person name="Getino M."/>
            <person name="Pursley I."/>
            <person name="Horton D.L."/>
            <person name="Alikhan N.F."/>
            <person name="Baker D."/>
            <person name="Gharbi K."/>
            <person name="Hall N."/>
            <person name="Watson M."/>
            <person name="Adriaenssens E.M."/>
            <person name="Foster-Nyarko E."/>
            <person name="Jarju S."/>
            <person name="Secka A."/>
            <person name="Antonio M."/>
            <person name="Oren A."/>
            <person name="Chaudhuri R.R."/>
            <person name="La Ragione R."/>
            <person name="Hildebrand F."/>
            <person name="Pallen M.J."/>
        </authorList>
    </citation>
    <scope>NUCLEOTIDE SEQUENCE</scope>
    <source>
        <strain evidence="1">CHK169-2315</strain>
    </source>
</reference>
<dbReference type="AlphaFoldDB" id="A0A9D1PN81"/>
<reference evidence="1" key="2">
    <citation type="submission" date="2021-04" db="EMBL/GenBank/DDBJ databases">
        <authorList>
            <person name="Gilroy R."/>
        </authorList>
    </citation>
    <scope>NUCLEOTIDE SEQUENCE</scope>
    <source>
        <strain evidence="1">CHK169-2315</strain>
    </source>
</reference>
<comment type="caution">
    <text evidence="1">The sequence shown here is derived from an EMBL/GenBank/DDBJ whole genome shotgun (WGS) entry which is preliminary data.</text>
</comment>
<proteinExistence type="predicted"/>
<dbReference type="EMBL" id="DXHX01000134">
    <property type="protein sequence ID" value="HIV75359.1"/>
    <property type="molecule type" value="Genomic_DNA"/>
</dbReference>
<accession>A0A9D1PN81</accession>
<protein>
    <submittedName>
        <fullName evidence="1">Uncharacterized protein</fullName>
    </submittedName>
</protein>
<dbReference type="Proteomes" id="UP000823937">
    <property type="component" value="Unassembled WGS sequence"/>
</dbReference>
<organism evidence="1 2">
    <name type="scientific">Candidatus Pseudogracilibacillus intestinigallinarum</name>
    <dbReference type="NCBI Taxonomy" id="2838742"/>
    <lineage>
        <taxon>Bacteria</taxon>
        <taxon>Bacillati</taxon>
        <taxon>Bacillota</taxon>
        <taxon>Bacilli</taxon>
        <taxon>Bacillales</taxon>
        <taxon>Bacillaceae</taxon>
        <taxon>Pseudogracilibacillus</taxon>
    </lineage>
</organism>
<evidence type="ECO:0000313" key="2">
    <source>
        <dbReference type="Proteomes" id="UP000823937"/>
    </source>
</evidence>